<reference evidence="4 5" key="1">
    <citation type="journal article" date="2018" name="Sci. Rep.">
        <title>Comparative genomics provides insights into the lifestyle and reveals functional heterogeneity of dark septate endophytic fungi.</title>
        <authorList>
            <person name="Knapp D.G."/>
            <person name="Nemeth J.B."/>
            <person name="Barry K."/>
            <person name="Hainaut M."/>
            <person name="Henrissat B."/>
            <person name="Johnson J."/>
            <person name="Kuo A."/>
            <person name="Lim J.H.P."/>
            <person name="Lipzen A."/>
            <person name="Nolan M."/>
            <person name="Ohm R.A."/>
            <person name="Tamas L."/>
            <person name="Grigoriev I.V."/>
            <person name="Spatafora J.W."/>
            <person name="Nagy L.G."/>
            <person name="Kovacs G.M."/>
        </authorList>
    </citation>
    <scope>NUCLEOTIDE SEQUENCE [LARGE SCALE GENOMIC DNA]</scope>
    <source>
        <strain evidence="4 5">DSE2036</strain>
    </source>
</reference>
<feature type="domain" description="RDRP core" evidence="3">
    <location>
        <begin position="587"/>
        <end position="1250"/>
    </location>
</feature>
<feature type="region of interest" description="Disordered" evidence="2">
    <location>
        <begin position="1"/>
        <end position="36"/>
    </location>
</feature>
<dbReference type="Pfam" id="PF05183">
    <property type="entry name" value="RdRP"/>
    <property type="match status" value="1"/>
</dbReference>
<feature type="compositionally biased region" description="Low complexity" evidence="2">
    <location>
        <begin position="18"/>
        <end position="32"/>
    </location>
</feature>
<protein>
    <recommendedName>
        <fullName evidence="1">RNA-dependent RNA polymerase</fullName>
        <ecNumber evidence="1">2.7.7.48</ecNumber>
    </recommendedName>
</protein>
<name>A0A2V1D5A4_9PLEO</name>
<feature type="region of interest" description="Disordered" evidence="2">
    <location>
        <begin position="136"/>
        <end position="268"/>
    </location>
</feature>
<dbReference type="PANTHER" id="PTHR23079:SF55">
    <property type="entry name" value="RNA-DIRECTED RNA POLYMERASE"/>
    <property type="match status" value="1"/>
</dbReference>
<organism evidence="4 5">
    <name type="scientific">Periconia macrospinosa</name>
    <dbReference type="NCBI Taxonomy" id="97972"/>
    <lineage>
        <taxon>Eukaryota</taxon>
        <taxon>Fungi</taxon>
        <taxon>Dikarya</taxon>
        <taxon>Ascomycota</taxon>
        <taxon>Pezizomycotina</taxon>
        <taxon>Dothideomycetes</taxon>
        <taxon>Pleosporomycetidae</taxon>
        <taxon>Pleosporales</taxon>
        <taxon>Massarineae</taxon>
        <taxon>Periconiaceae</taxon>
        <taxon>Periconia</taxon>
    </lineage>
</organism>
<dbReference type="GO" id="GO:0003968">
    <property type="term" value="F:RNA-directed RNA polymerase activity"/>
    <property type="evidence" value="ECO:0007669"/>
    <property type="project" value="UniProtKB-KW"/>
</dbReference>
<feature type="compositionally biased region" description="Low complexity" evidence="2">
    <location>
        <begin position="206"/>
        <end position="223"/>
    </location>
</feature>
<sequence>MSVPHNHVPAPRTERTAGRTAAPPTPNTPRSRNGAGLNSVIHSLEHKWNLGLEPRDDNWSPEKNSDSLGNKVYGQLKRLHYAPDTSLQRALDTFQQVALGTRPEKRLQELHRILKSNIIQTPTSKNVTPVSLNRAQNQPQKSLKPLHLPQGGGATNSKSPTKTTTTATATATGQSIGLKTTSGNAFDPGSPTDEDEDDFFTPPSPSLSLSSRSAQRRVQASSRFCQDKKAIKRPFDGFGASGRSSPKLTKTFKDQQPSGWPPASKLNESPSTLLKQYSLDRSRSFQTDSTKTSFNDSFRAESSIQSTQAVTTNTSFTSDANDGDVRYPILPEKRPTTTGYLDGPALSHINSRLGEGGESLPGKKPQPPQLSGRESSSTFGSIDEDGLLETSNRAGRDYARSARLPSMSPPQTLGSRQGYGTSWSAGKNGSTRHKETRDQPPVTNLHPRPDIKTQPMVRNTKFSTSPNKDNQTLVPWYIREIPSQNLFVEDLPKELENFPYFILFICCRLAIENKISMKELVSDVHHVNSRFDPEAFWRNIESKTPNSKARDPHKVWTAIKKDFDGFVFKGIVALNPKRKGPVFRLGLLPISADRSCRLERKFGSHRFLYLNMISFESTKPERFNEQEWQYVQRQWNDWLTREHTFLGRKWRVFHVETIKKKSNRIRDDCDKRIVMFATEGWDIEPISIGEMLNWFIDFNGNKEQSFCKAYARLDLGLSRTISTLTFKPSQIIRVGDKLADGSAEDATFNDLPLFFIDQKSKKRAIMNDGCSRMSVGAALEIWRMYRKATDFKEGLPSILQGRIGGAKGVWMICGEPSTTNPNELAIWIEVTNSQLKFEPHDEDRDELNYDRHRLTFEYLNHSSRPTPSALHKSFIPILVDRGVSQDVIARLAKDRLDIDRENLQGMLSDSEKLYHWLHQQSPPEKELVWEAALPKSLPNKIRCLLQNGFHPADEPYLAEQLCKYVKLQHLRMEQKLKIPLGRAAYLFGVADPLGVLAPGEVHVHFSEPFVDEATIRTFRALNNIDLLVARQPACRRSDIQKVRAVKKPELDHLVDVVVFPSRGEYPMAGKLQGGDYDGDIFWLCWEPDLTGPFKNAPAPLDPPEPTKYGIRVDSRKLHEVMNPQDLSTAGNFIQEALEFRLMPSLLGLVTNFHEKQAYKENQIFSWRLDALCDTHDLLVDGPKQGFMFNKSEYTELVECKLKCGNPAVPAYKQAMEACKNKIDIDETEDPRGKDYRHKTENILDFLYFQVVRQHNVATLQMVKESFQKTDCDDKALRYPCLNLNNSQSNEIQTAIRAELASLATIFNDLHRLWIKLNREEKRNFSDVLDACYSQYQAIVPTTPTIEPFKPLFEPYLSPNFNMWELIRASALYSAHGLPKDQSFVWHMAGRDLMKLKGSSIPGSTYITPSILSNMKPRPIKVPRPKEEEEDEEERKEQESQSNFLEMGL</sequence>
<dbReference type="PANTHER" id="PTHR23079">
    <property type="entry name" value="RNA-DEPENDENT RNA POLYMERASE"/>
    <property type="match status" value="1"/>
</dbReference>
<dbReference type="InterPro" id="IPR057596">
    <property type="entry name" value="RDRP_core"/>
</dbReference>
<dbReference type="GO" id="GO:0030422">
    <property type="term" value="P:siRNA processing"/>
    <property type="evidence" value="ECO:0007669"/>
    <property type="project" value="TreeGrafter"/>
</dbReference>
<gene>
    <name evidence="4" type="ORF">DM02DRAFT_619483</name>
</gene>
<keyword evidence="1" id="KW-0548">Nucleotidyltransferase</keyword>
<comment type="similarity">
    <text evidence="1">Belongs to the RdRP family.</text>
</comment>
<feature type="region of interest" description="Disordered" evidence="2">
    <location>
        <begin position="1413"/>
        <end position="1448"/>
    </location>
</feature>
<feature type="region of interest" description="Disordered" evidence="2">
    <location>
        <begin position="282"/>
        <end position="453"/>
    </location>
</feature>
<evidence type="ECO:0000259" key="3">
    <source>
        <dbReference type="Pfam" id="PF05183"/>
    </source>
</evidence>
<feature type="compositionally biased region" description="Basic and acidic residues" evidence="2">
    <location>
        <begin position="225"/>
        <end position="235"/>
    </location>
</feature>
<dbReference type="STRING" id="97972.A0A2V1D5A4"/>
<dbReference type="InterPro" id="IPR007855">
    <property type="entry name" value="RDRP"/>
</dbReference>
<keyword evidence="1" id="KW-0808">Transferase</keyword>
<dbReference type="GO" id="GO:0031380">
    <property type="term" value="C:nuclear RNA-directed RNA polymerase complex"/>
    <property type="evidence" value="ECO:0007669"/>
    <property type="project" value="TreeGrafter"/>
</dbReference>
<feature type="compositionally biased region" description="Polar residues" evidence="2">
    <location>
        <begin position="409"/>
        <end position="429"/>
    </location>
</feature>
<keyword evidence="5" id="KW-1185">Reference proteome</keyword>
<evidence type="ECO:0000256" key="1">
    <source>
        <dbReference type="RuleBase" id="RU363098"/>
    </source>
</evidence>
<dbReference type="GO" id="GO:0003723">
    <property type="term" value="F:RNA binding"/>
    <property type="evidence" value="ECO:0007669"/>
    <property type="project" value="UniProtKB-KW"/>
</dbReference>
<dbReference type="Proteomes" id="UP000244855">
    <property type="component" value="Unassembled WGS sequence"/>
</dbReference>
<keyword evidence="1" id="KW-0696">RNA-directed RNA polymerase</keyword>
<comment type="catalytic activity">
    <reaction evidence="1">
        <text>RNA(n) + a ribonucleoside 5'-triphosphate = RNA(n+1) + diphosphate</text>
        <dbReference type="Rhea" id="RHEA:21248"/>
        <dbReference type="Rhea" id="RHEA-COMP:14527"/>
        <dbReference type="Rhea" id="RHEA-COMP:17342"/>
        <dbReference type="ChEBI" id="CHEBI:33019"/>
        <dbReference type="ChEBI" id="CHEBI:61557"/>
        <dbReference type="ChEBI" id="CHEBI:140395"/>
        <dbReference type="EC" id="2.7.7.48"/>
    </reaction>
</comment>
<feature type="compositionally biased region" description="Polar residues" evidence="2">
    <location>
        <begin position="173"/>
        <end position="184"/>
    </location>
</feature>
<dbReference type="OrthoDB" id="10055769at2759"/>
<dbReference type="EC" id="2.7.7.48" evidence="1"/>
<dbReference type="EMBL" id="KZ805609">
    <property type="protein sequence ID" value="PVH93172.1"/>
    <property type="molecule type" value="Genomic_DNA"/>
</dbReference>
<evidence type="ECO:0000256" key="2">
    <source>
        <dbReference type="SAM" id="MobiDB-lite"/>
    </source>
</evidence>
<proteinExistence type="inferred from homology"/>
<accession>A0A2V1D5A4</accession>
<evidence type="ECO:0000313" key="5">
    <source>
        <dbReference type="Proteomes" id="UP000244855"/>
    </source>
</evidence>
<feature type="compositionally biased region" description="Polar residues" evidence="2">
    <location>
        <begin position="284"/>
        <end position="320"/>
    </location>
</feature>
<evidence type="ECO:0000313" key="4">
    <source>
        <dbReference type="EMBL" id="PVH93172.1"/>
    </source>
</evidence>
<feature type="compositionally biased region" description="Low complexity" evidence="2">
    <location>
        <begin position="161"/>
        <end position="172"/>
    </location>
</feature>
<feature type="compositionally biased region" description="Polar residues" evidence="2">
    <location>
        <begin position="242"/>
        <end position="258"/>
    </location>
</feature>
<keyword evidence="1" id="KW-0694">RNA-binding</keyword>